<dbReference type="Proteomes" id="UP000654257">
    <property type="component" value="Unassembled WGS sequence"/>
</dbReference>
<evidence type="ECO:0000313" key="2">
    <source>
        <dbReference type="EMBL" id="GGG01243.1"/>
    </source>
</evidence>
<keyword evidence="1" id="KW-0732">Signal</keyword>
<protein>
    <submittedName>
        <fullName evidence="2">Uncharacterized protein</fullName>
    </submittedName>
</protein>
<reference evidence="2" key="2">
    <citation type="submission" date="2020-09" db="EMBL/GenBank/DDBJ databases">
        <authorList>
            <person name="Sun Q."/>
            <person name="Sedlacek I."/>
        </authorList>
    </citation>
    <scope>NUCLEOTIDE SEQUENCE</scope>
    <source>
        <strain evidence="2">CCM 7905</strain>
    </source>
</reference>
<feature type="chain" id="PRO_5039095572" evidence="1">
    <location>
        <begin position="25"/>
        <end position="132"/>
    </location>
</feature>
<feature type="signal peptide" evidence="1">
    <location>
        <begin position="1"/>
        <end position="24"/>
    </location>
</feature>
<keyword evidence="3" id="KW-1185">Reference proteome</keyword>
<dbReference type="AlphaFoldDB" id="A0A917CY58"/>
<evidence type="ECO:0000313" key="3">
    <source>
        <dbReference type="Proteomes" id="UP000654257"/>
    </source>
</evidence>
<accession>A0A917CY58</accession>
<name>A0A917CY58_9NOCA</name>
<reference evidence="2" key="1">
    <citation type="journal article" date="2014" name="Int. J. Syst. Evol. Microbiol.">
        <title>Complete genome sequence of Corynebacterium casei LMG S-19264T (=DSM 44701T), isolated from a smear-ripened cheese.</title>
        <authorList>
            <consortium name="US DOE Joint Genome Institute (JGI-PGF)"/>
            <person name="Walter F."/>
            <person name="Albersmeier A."/>
            <person name="Kalinowski J."/>
            <person name="Ruckert C."/>
        </authorList>
    </citation>
    <scope>NUCLEOTIDE SEQUENCE</scope>
    <source>
        <strain evidence="2">CCM 7905</strain>
    </source>
</reference>
<comment type="caution">
    <text evidence="2">The sequence shown here is derived from an EMBL/GenBank/DDBJ whole genome shotgun (WGS) entry which is preliminary data.</text>
</comment>
<evidence type="ECO:0000256" key="1">
    <source>
        <dbReference type="SAM" id="SignalP"/>
    </source>
</evidence>
<organism evidence="2 3">
    <name type="scientific">Rhodococcoides trifolii</name>
    <dbReference type="NCBI Taxonomy" id="908250"/>
    <lineage>
        <taxon>Bacteria</taxon>
        <taxon>Bacillati</taxon>
        <taxon>Actinomycetota</taxon>
        <taxon>Actinomycetes</taxon>
        <taxon>Mycobacteriales</taxon>
        <taxon>Nocardiaceae</taxon>
        <taxon>Rhodococcoides</taxon>
    </lineage>
</organism>
<sequence length="132" mass="13326">MWTAVSATLVLGVAAAIVPLSTLARSDDSTTVNDAGARPLVLSSTVGATGDLELTTKAWGTSIDVDVQQLPGAGILTLQVVGNDGTRQQAAQWSVTASRAAAVTGATSLSVEDIHSIVIDDPAGNTIARASR</sequence>
<dbReference type="EMBL" id="BMCU01000002">
    <property type="protein sequence ID" value="GGG01243.1"/>
    <property type="molecule type" value="Genomic_DNA"/>
</dbReference>
<gene>
    <name evidence="2" type="ORF">GCM10007304_14010</name>
</gene>
<proteinExistence type="predicted"/>